<reference evidence="1 2" key="1">
    <citation type="submission" date="2015-11" db="EMBL/GenBank/DDBJ databases">
        <title>Exploring the genomic traits of fungus-feeding bacterial genus Collimonas.</title>
        <authorList>
            <person name="Song C."/>
            <person name="Schmidt R."/>
            <person name="de Jager V."/>
            <person name="Krzyzanowska D."/>
            <person name="Jongedijk E."/>
            <person name="Cankar K."/>
            <person name="Beekwilder J."/>
            <person name="van Veen A."/>
            <person name="de Boer W."/>
            <person name="van Veen J.A."/>
            <person name="Garbeva P."/>
        </authorList>
    </citation>
    <scope>NUCLEOTIDE SEQUENCE [LARGE SCALE GENOMIC DNA]</scope>
    <source>
        <strain evidence="1 2">Ter91</strain>
    </source>
</reference>
<proteinExistence type="predicted"/>
<dbReference type="EMBL" id="CP013234">
    <property type="protein sequence ID" value="AMP05383.1"/>
    <property type="molecule type" value="Genomic_DNA"/>
</dbReference>
<organism evidence="1 2">
    <name type="scientific">Collimonas pratensis</name>
    <dbReference type="NCBI Taxonomy" id="279113"/>
    <lineage>
        <taxon>Bacteria</taxon>
        <taxon>Pseudomonadati</taxon>
        <taxon>Pseudomonadota</taxon>
        <taxon>Betaproteobacteria</taxon>
        <taxon>Burkholderiales</taxon>
        <taxon>Oxalobacteraceae</taxon>
        <taxon>Collimonas</taxon>
    </lineage>
</organism>
<name>A0A127Q5T2_9BURK</name>
<gene>
    <name evidence="1" type="ORF">CPter91_3044</name>
</gene>
<sequence length="50" mass="5555">MGKLLADKSYSYFFNDLPVFLSVDELLVLGSSSLQQIRLSLQAPFCISLS</sequence>
<evidence type="ECO:0000313" key="1">
    <source>
        <dbReference type="EMBL" id="AMP05383.1"/>
    </source>
</evidence>
<dbReference type="AlphaFoldDB" id="A0A127Q5T2"/>
<protein>
    <submittedName>
        <fullName evidence="1">Uncharacterized protein</fullName>
    </submittedName>
</protein>
<dbReference type="KEGG" id="cpra:CPter91_3044"/>
<evidence type="ECO:0000313" key="2">
    <source>
        <dbReference type="Proteomes" id="UP000074561"/>
    </source>
</evidence>
<accession>A0A127Q5T2</accession>
<dbReference type="Proteomes" id="UP000074561">
    <property type="component" value="Chromosome"/>
</dbReference>